<dbReference type="PANTHER" id="PTHR13245">
    <property type="entry name" value="RRP15-LIKE PROTEIN"/>
    <property type="match status" value="1"/>
</dbReference>
<dbReference type="PANTHER" id="PTHR13245:SF14">
    <property type="entry name" value="RRP15-LIKE PROTEIN"/>
    <property type="match status" value="1"/>
</dbReference>
<dbReference type="GO" id="GO:0000470">
    <property type="term" value="P:maturation of LSU-rRNA"/>
    <property type="evidence" value="ECO:0007669"/>
    <property type="project" value="TreeGrafter"/>
</dbReference>
<sequence length="337" mass="36619">MAPVQQKKRGRDGEEKERRPKKKFKKVKRVDYHSSDESDVEGAAYDAPRVSDVARVVKQGPVLTGENLKPILKRLPKEEVVEEVVVEALPEGDDDREDDEGSEDEVARNTAINSIPPPPDGMNEEGDDDISNDGAETLAGADLGDDDDNDEPTLDSSADDSDSESDDLSQTSTTRIKKKRNDPTAFATSITKILDTKLTSQKRPDPILSRSTTAAQANRELTESKLDAKARAQIRAEKKASLSKGRITDILGLAPESSGIETGKVLEEEKKLKKTAQRGVVKLFNAVRAAQVKGEEAAKQARAEGVVGMGQREERVREMSKQGFLDLISGGNGVVEA</sequence>
<feature type="compositionally biased region" description="Basic residues" evidence="2">
    <location>
        <begin position="19"/>
        <end position="28"/>
    </location>
</feature>
<evidence type="ECO:0000313" key="3">
    <source>
        <dbReference type="EMBL" id="KAK5105861.1"/>
    </source>
</evidence>
<feature type="region of interest" description="Disordered" evidence="2">
    <location>
        <begin position="84"/>
        <end position="224"/>
    </location>
</feature>
<dbReference type="GO" id="GO:0030687">
    <property type="term" value="C:preribosome, large subunit precursor"/>
    <property type="evidence" value="ECO:0007669"/>
    <property type="project" value="TreeGrafter"/>
</dbReference>
<feature type="compositionally biased region" description="Basic residues" evidence="2">
    <location>
        <begin position="1"/>
        <end position="10"/>
    </location>
</feature>
<feature type="compositionally biased region" description="Acidic residues" evidence="2">
    <location>
        <begin position="122"/>
        <end position="131"/>
    </location>
</feature>
<feature type="compositionally biased region" description="Acidic residues" evidence="2">
    <location>
        <begin position="143"/>
        <end position="167"/>
    </location>
</feature>
<organism evidence="3 4">
    <name type="scientific">Meristemomyces frigidus</name>
    <dbReference type="NCBI Taxonomy" id="1508187"/>
    <lineage>
        <taxon>Eukaryota</taxon>
        <taxon>Fungi</taxon>
        <taxon>Dikarya</taxon>
        <taxon>Ascomycota</taxon>
        <taxon>Pezizomycotina</taxon>
        <taxon>Dothideomycetes</taxon>
        <taxon>Dothideomycetidae</taxon>
        <taxon>Mycosphaerellales</taxon>
        <taxon>Teratosphaeriaceae</taxon>
        <taxon>Meristemomyces</taxon>
    </lineage>
</organism>
<comment type="caution">
    <text evidence="3">The sequence shown here is derived from an EMBL/GenBank/DDBJ whole genome shotgun (WGS) entry which is preliminary data.</text>
</comment>
<accession>A0AAN7TJF8</accession>
<reference evidence="3" key="1">
    <citation type="submission" date="2023-08" db="EMBL/GenBank/DDBJ databases">
        <title>Black Yeasts Isolated from many extreme environments.</title>
        <authorList>
            <person name="Coleine C."/>
            <person name="Stajich J.E."/>
            <person name="Selbmann L."/>
        </authorList>
    </citation>
    <scope>NUCLEOTIDE SEQUENCE</scope>
    <source>
        <strain evidence="3">CCFEE 5401</strain>
    </source>
</reference>
<feature type="compositionally biased region" description="Polar residues" evidence="2">
    <location>
        <begin position="186"/>
        <end position="201"/>
    </location>
</feature>
<proteinExistence type="inferred from homology"/>
<feature type="compositionally biased region" description="Low complexity" evidence="2">
    <location>
        <begin position="133"/>
        <end position="142"/>
    </location>
</feature>
<feature type="region of interest" description="Disordered" evidence="2">
    <location>
        <begin position="1"/>
        <end position="47"/>
    </location>
</feature>
<dbReference type="InterPro" id="IPR012459">
    <property type="entry name" value="Rrp15"/>
</dbReference>
<evidence type="ECO:0008006" key="5">
    <source>
        <dbReference type="Google" id="ProtNLM"/>
    </source>
</evidence>
<dbReference type="Proteomes" id="UP001310890">
    <property type="component" value="Unassembled WGS sequence"/>
</dbReference>
<evidence type="ECO:0000313" key="4">
    <source>
        <dbReference type="Proteomes" id="UP001310890"/>
    </source>
</evidence>
<dbReference type="Pfam" id="PF07890">
    <property type="entry name" value="Rrp15p"/>
    <property type="match status" value="1"/>
</dbReference>
<feature type="compositionally biased region" description="Acidic residues" evidence="2">
    <location>
        <begin position="84"/>
        <end position="104"/>
    </location>
</feature>
<dbReference type="EMBL" id="JAVRRL010000147">
    <property type="protein sequence ID" value="KAK5105861.1"/>
    <property type="molecule type" value="Genomic_DNA"/>
</dbReference>
<comment type="similarity">
    <text evidence="1">Belongs to the RRP15 family.</text>
</comment>
<evidence type="ECO:0000256" key="2">
    <source>
        <dbReference type="SAM" id="MobiDB-lite"/>
    </source>
</evidence>
<gene>
    <name evidence="3" type="ORF">LTR62_001948</name>
</gene>
<evidence type="ECO:0000256" key="1">
    <source>
        <dbReference type="ARBA" id="ARBA00007462"/>
    </source>
</evidence>
<protein>
    <recommendedName>
        <fullName evidence="5">Rrp15p-domain-containing protein</fullName>
    </recommendedName>
</protein>
<dbReference type="GO" id="GO:0000460">
    <property type="term" value="P:maturation of 5.8S rRNA"/>
    <property type="evidence" value="ECO:0007669"/>
    <property type="project" value="TreeGrafter"/>
</dbReference>
<dbReference type="AlphaFoldDB" id="A0AAN7TJF8"/>
<name>A0AAN7TJF8_9PEZI</name>